<reference evidence="2" key="1">
    <citation type="submission" date="2021-03" db="EMBL/GenBank/DDBJ databases">
        <authorList>
            <person name="Alouane T."/>
            <person name="Langin T."/>
            <person name="Bonhomme L."/>
        </authorList>
    </citation>
    <scope>NUCLEOTIDE SEQUENCE</scope>
    <source>
        <strain evidence="2">MDC_Fg202</strain>
    </source>
</reference>
<dbReference type="AlphaFoldDB" id="A0A9N8RR31"/>
<proteinExistence type="predicted"/>
<organism evidence="2 3">
    <name type="scientific">Gibberella zeae</name>
    <name type="common">Wheat head blight fungus</name>
    <name type="synonym">Fusarium graminearum</name>
    <dbReference type="NCBI Taxonomy" id="5518"/>
    <lineage>
        <taxon>Eukaryota</taxon>
        <taxon>Fungi</taxon>
        <taxon>Dikarya</taxon>
        <taxon>Ascomycota</taxon>
        <taxon>Pezizomycotina</taxon>
        <taxon>Sordariomycetes</taxon>
        <taxon>Hypocreomycetidae</taxon>
        <taxon>Hypocreales</taxon>
        <taxon>Nectriaceae</taxon>
        <taxon>Fusarium</taxon>
    </lineage>
</organism>
<comment type="caution">
    <text evidence="2">The sequence shown here is derived from an EMBL/GenBank/DDBJ whole genome shotgun (WGS) entry which is preliminary data.</text>
</comment>
<dbReference type="Proteomes" id="UP000746612">
    <property type="component" value="Unassembled WGS sequence"/>
</dbReference>
<protein>
    <submittedName>
        <fullName evidence="2">Uncharacterized protein</fullName>
    </submittedName>
</protein>
<gene>
    <name evidence="2" type="ORF">MDCFG202_LOCUS587525</name>
</gene>
<sequence length="138" mass="16061">MASEKLSTAPASAIITLELDPAPTCASDIWVDLLPDLTPEQYRTVRHFQTAEISARHRARTQHEDPKLRQSQYPDETSHQTAHHRNIYLHRYPFATETIESRRDHERWVLEAKQRAINWEQAVAMFAKQKGELISMPF</sequence>
<name>A0A9N8RR31_GIBZA</name>
<evidence type="ECO:0000256" key="1">
    <source>
        <dbReference type="SAM" id="MobiDB-lite"/>
    </source>
</evidence>
<accession>A0A9N8RR31</accession>
<feature type="region of interest" description="Disordered" evidence="1">
    <location>
        <begin position="53"/>
        <end position="82"/>
    </location>
</feature>
<evidence type="ECO:0000313" key="2">
    <source>
        <dbReference type="EMBL" id="CAG2009552.1"/>
    </source>
</evidence>
<dbReference type="EMBL" id="CAJPIJ010000192">
    <property type="protein sequence ID" value="CAG2009552.1"/>
    <property type="molecule type" value="Genomic_DNA"/>
</dbReference>
<evidence type="ECO:0000313" key="3">
    <source>
        <dbReference type="Proteomes" id="UP000746612"/>
    </source>
</evidence>